<dbReference type="Gene3D" id="3.40.50.12780">
    <property type="entry name" value="N-terminal domain of ligase-like"/>
    <property type="match status" value="1"/>
</dbReference>
<dbReference type="GO" id="GO:0006631">
    <property type="term" value="P:fatty acid metabolic process"/>
    <property type="evidence" value="ECO:0007669"/>
    <property type="project" value="TreeGrafter"/>
</dbReference>
<gene>
    <name evidence="5" type="ORF">GXN76_11510</name>
</gene>
<evidence type="ECO:0000313" key="5">
    <source>
        <dbReference type="EMBL" id="QKG85032.1"/>
    </source>
</evidence>
<dbReference type="InterPro" id="IPR000873">
    <property type="entry name" value="AMP-dep_synth/lig_dom"/>
</dbReference>
<accession>A0A7D4BGF7</accession>
<dbReference type="InterPro" id="IPR042099">
    <property type="entry name" value="ANL_N_sf"/>
</dbReference>
<feature type="domain" description="AMP-dependent synthetase/ligase" evidence="3">
    <location>
        <begin position="9"/>
        <end position="365"/>
    </location>
</feature>
<keyword evidence="6" id="KW-1185">Reference proteome</keyword>
<evidence type="ECO:0000256" key="1">
    <source>
        <dbReference type="ARBA" id="ARBA00006432"/>
    </source>
</evidence>
<dbReference type="SUPFAM" id="SSF56801">
    <property type="entry name" value="Acetyl-CoA synthetase-like"/>
    <property type="match status" value="1"/>
</dbReference>
<dbReference type="InterPro" id="IPR020845">
    <property type="entry name" value="AMP-binding_CS"/>
</dbReference>
<evidence type="ECO:0000259" key="4">
    <source>
        <dbReference type="Pfam" id="PF13193"/>
    </source>
</evidence>
<dbReference type="EMBL" id="CP048104">
    <property type="protein sequence ID" value="QKG85032.1"/>
    <property type="molecule type" value="Genomic_DNA"/>
</dbReference>
<dbReference type="PANTHER" id="PTHR43201">
    <property type="entry name" value="ACYL-COA SYNTHETASE"/>
    <property type="match status" value="1"/>
</dbReference>
<dbReference type="RefSeq" id="WP_173223304.1">
    <property type="nucleotide sequence ID" value="NZ_CP048104.1"/>
</dbReference>
<protein>
    <submittedName>
        <fullName evidence="5">AMP-binding protein</fullName>
    </submittedName>
</protein>
<dbReference type="PROSITE" id="PS00455">
    <property type="entry name" value="AMP_BINDING"/>
    <property type="match status" value="1"/>
</dbReference>
<feature type="domain" description="AMP-binding enzyme C-terminal" evidence="4">
    <location>
        <begin position="415"/>
        <end position="489"/>
    </location>
</feature>
<name>A0A7D4BGF7_9BACL</name>
<evidence type="ECO:0000313" key="6">
    <source>
        <dbReference type="Proteomes" id="UP000503088"/>
    </source>
</evidence>
<comment type="similarity">
    <text evidence="1">Belongs to the ATP-dependent AMP-binding enzyme family.</text>
</comment>
<dbReference type="InterPro" id="IPR045851">
    <property type="entry name" value="AMP-bd_C_sf"/>
</dbReference>
<proteinExistence type="inferred from homology"/>
<evidence type="ECO:0000259" key="3">
    <source>
        <dbReference type="Pfam" id="PF00501"/>
    </source>
</evidence>
<dbReference type="Gene3D" id="3.30.300.30">
    <property type="match status" value="1"/>
</dbReference>
<dbReference type="PANTHER" id="PTHR43201:SF5">
    <property type="entry name" value="MEDIUM-CHAIN ACYL-COA LIGASE ACSF2, MITOCHONDRIAL"/>
    <property type="match status" value="1"/>
</dbReference>
<dbReference type="Proteomes" id="UP000503088">
    <property type="component" value="Chromosome"/>
</dbReference>
<dbReference type="InterPro" id="IPR025110">
    <property type="entry name" value="AMP-bd_C"/>
</dbReference>
<keyword evidence="2" id="KW-0436">Ligase</keyword>
<organism evidence="5 6">
    <name type="scientific">Kroppenstedtia pulmonis</name>
    <dbReference type="NCBI Taxonomy" id="1380685"/>
    <lineage>
        <taxon>Bacteria</taxon>
        <taxon>Bacillati</taxon>
        <taxon>Bacillota</taxon>
        <taxon>Bacilli</taxon>
        <taxon>Bacillales</taxon>
        <taxon>Thermoactinomycetaceae</taxon>
        <taxon>Kroppenstedtia</taxon>
    </lineage>
</organism>
<evidence type="ECO:0000256" key="2">
    <source>
        <dbReference type="ARBA" id="ARBA00022598"/>
    </source>
</evidence>
<dbReference type="Pfam" id="PF00501">
    <property type="entry name" value="AMP-binding"/>
    <property type="match status" value="1"/>
</dbReference>
<dbReference type="Pfam" id="PF13193">
    <property type="entry name" value="AMP-binding_C"/>
    <property type="match status" value="1"/>
</dbReference>
<sequence>MLTIGGILRKRANISPDLEALISNSDRYTYRELNQRANQLANYLLKCNIQKGDRVAILCSTHHPFVTIFMAIAKIGAIAVPLNWRLNPAELEWMAHDSQPQALFYEEEFSDGASILSACASLHHVIKVGRANSLEPEFAAIFREESMSEPLVDVHEDDPAVLTYTSGTTGKPKGVVSTHQTLHASGVATFMMLDMHMKDRMLMCTPLFHISGIAFISNAPLAGITTVCMPQFHPVHIWDLVRQEQITHMFAIPVMLKYMLPAVINGEAESGTLREILCGGTNVPRDLIEQYDSLGFPIAQVYGASEYSGVISLWRSQMGKETCGSAGKWLIGEVKILDPDNGRELPVGEVGEIICKGPQLFQGYWNNPKETEKVLQDGWFHTGDAGKLDEQGFLYVVDRYKDMINCSGEKVFPAQVEAVIREIEGVEEVAVIGIEDKIWGEVPQACVVKSADSSLSEEEILHYCHQKLAQYKLTGVTFVEELPKNAAGKVLKYVLREDFRKKIKTQ</sequence>
<dbReference type="AlphaFoldDB" id="A0A7D4BGF7"/>
<dbReference type="KEGG" id="kpul:GXN76_11510"/>
<reference evidence="5 6" key="1">
    <citation type="submission" date="2020-01" db="EMBL/GenBank/DDBJ databases">
        <authorList>
            <person name="Gulvik C.A."/>
            <person name="Batra D.G."/>
        </authorList>
    </citation>
    <scope>NUCLEOTIDE SEQUENCE [LARGE SCALE GENOMIC DNA]</scope>
    <source>
        <strain evidence="5 6">W9323</strain>
    </source>
</reference>
<dbReference type="GO" id="GO:0031956">
    <property type="term" value="F:medium-chain fatty acid-CoA ligase activity"/>
    <property type="evidence" value="ECO:0007669"/>
    <property type="project" value="TreeGrafter"/>
</dbReference>